<dbReference type="InterPro" id="IPR036864">
    <property type="entry name" value="Zn2-C6_fun-type_DNA-bd_sf"/>
</dbReference>
<evidence type="ECO:0000256" key="1">
    <source>
        <dbReference type="ARBA" id="ARBA00004123"/>
    </source>
</evidence>
<comment type="subcellular location">
    <subcellularLocation>
        <location evidence="1">Nucleus</location>
    </subcellularLocation>
</comment>
<feature type="region of interest" description="Disordered" evidence="7">
    <location>
        <begin position="21"/>
        <end position="55"/>
    </location>
</feature>
<gene>
    <name evidence="9" type="ORF">BDP81DRAFT_309022</name>
</gene>
<dbReference type="SUPFAM" id="SSF57701">
    <property type="entry name" value="Zn2/Cys6 DNA-binding domain"/>
    <property type="match status" value="1"/>
</dbReference>
<keyword evidence="2" id="KW-0479">Metal-binding</keyword>
<dbReference type="GO" id="GO:0003677">
    <property type="term" value="F:DNA binding"/>
    <property type="evidence" value="ECO:0007669"/>
    <property type="project" value="UniProtKB-KW"/>
</dbReference>
<dbReference type="GO" id="GO:0006351">
    <property type="term" value="P:DNA-templated transcription"/>
    <property type="evidence" value="ECO:0007669"/>
    <property type="project" value="InterPro"/>
</dbReference>
<evidence type="ECO:0000256" key="7">
    <source>
        <dbReference type="SAM" id="MobiDB-lite"/>
    </source>
</evidence>
<evidence type="ECO:0000256" key="6">
    <source>
        <dbReference type="ARBA" id="ARBA00023242"/>
    </source>
</evidence>
<dbReference type="PANTHER" id="PTHR47338">
    <property type="entry name" value="ZN(II)2CYS6 TRANSCRIPTION FACTOR (EUROFUNG)-RELATED"/>
    <property type="match status" value="1"/>
</dbReference>
<dbReference type="Gene3D" id="4.10.240.10">
    <property type="entry name" value="Zn(2)-C6 fungal-type DNA-binding domain"/>
    <property type="match status" value="1"/>
</dbReference>
<dbReference type="Proteomes" id="UP001243989">
    <property type="component" value="Unassembled WGS sequence"/>
</dbReference>
<dbReference type="InterPro" id="IPR050815">
    <property type="entry name" value="TF_fung"/>
</dbReference>
<keyword evidence="5" id="KW-0804">Transcription</keyword>
<dbReference type="EMBL" id="JAHMHQ010000002">
    <property type="protein sequence ID" value="KAK1654098.1"/>
    <property type="molecule type" value="Genomic_DNA"/>
</dbReference>
<feature type="compositionally biased region" description="Polar residues" evidence="7">
    <location>
        <begin position="35"/>
        <end position="50"/>
    </location>
</feature>
<accession>A0AAJ0A187</accession>
<evidence type="ECO:0000256" key="5">
    <source>
        <dbReference type="ARBA" id="ARBA00023163"/>
    </source>
</evidence>
<keyword evidence="4" id="KW-0238">DNA-binding</keyword>
<proteinExistence type="predicted"/>
<keyword evidence="3" id="KW-0805">Transcription regulation</keyword>
<dbReference type="GO" id="GO:0005634">
    <property type="term" value="C:nucleus"/>
    <property type="evidence" value="ECO:0007669"/>
    <property type="project" value="UniProtKB-SubCell"/>
</dbReference>
<dbReference type="InterPro" id="IPR001138">
    <property type="entry name" value="Zn2Cys6_DnaBD"/>
</dbReference>
<keyword evidence="6" id="KW-0539">Nucleus</keyword>
<evidence type="ECO:0000259" key="8">
    <source>
        <dbReference type="PROSITE" id="PS50048"/>
    </source>
</evidence>
<dbReference type="Pfam" id="PF04082">
    <property type="entry name" value="Fungal_trans"/>
    <property type="match status" value="1"/>
</dbReference>
<evidence type="ECO:0000256" key="4">
    <source>
        <dbReference type="ARBA" id="ARBA00023125"/>
    </source>
</evidence>
<dbReference type="GO" id="GO:0000981">
    <property type="term" value="F:DNA-binding transcription factor activity, RNA polymerase II-specific"/>
    <property type="evidence" value="ECO:0007669"/>
    <property type="project" value="InterPro"/>
</dbReference>
<protein>
    <submittedName>
        <fullName evidence="9">Fungal-specific transcription factor domain-containing protein</fullName>
    </submittedName>
</protein>
<dbReference type="SMART" id="SM00066">
    <property type="entry name" value="GAL4"/>
    <property type="match status" value="1"/>
</dbReference>
<comment type="caution">
    <text evidence="9">The sequence shown here is derived from an EMBL/GenBank/DDBJ whole genome shotgun (WGS) entry which is preliminary data.</text>
</comment>
<dbReference type="SMART" id="SM00906">
    <property type="entry name" value="Fungal_trans"/>
    <property type="match status" value="1"/>
</dbReference>
<dbReference type="GeneID" id="85468375"/>
<feature type="domain" description="Zn(2)-C6 fungal-type" evidence="8">
    <location>
        <begin position="61"/>
        <end position="90"/>
    </location>
</feature>
<dbReference type="PANTHER" id="PTHR47338:SF3">
    <property type="entry name" value="C6 FINGER DOMAIN TRANSCRIPTION FACTOR DBAA-RELATED"/>
    <property type="match status" value="1"/>
</dbReference>
<evidence type="ECO:0000313" key="10">
    <source>
        <dbReference type="Proteomes" id="UP001243989"/>
    </source>
</evidence>
<dbReference type="InterPro" id="IPR007219">
    <property type="entry name" value="XnlR_reg_dom"/>
</dbReference>
<evidence type="ECO:0000256" key="2">
    <source>
        <dbReference type="ARBA" id="ARBA00022723"/>
    </source>
</evidence>
<evidence type="ECO:0000313" key="9">
    <source>
        <dbReference type="EMBL" id="KAK1654098.1"/>
    </source>
</evidence>
<dbReference type="PROSITE" id="PS50048">
    <property type="entry name" value="ZN2_CY6_FUNGAL_2"/>
    <property type="match status" value="1"/>
</dbReference>
<keyword evidence="10" id="KW-1185">Reference proteome</keyword>
<dbReference type="AlphaFoldDB" id="A0AAJ0A187"/>
<evidence type="ECO:0000256" key="3">
    <source>
        <dbReference type="ARBA" id="ARBA00023015"/>
    </source>
</evidence>
<dbReference type="RefSeq" id="XP_060450142.1">
    <property type="nucleotide sequence ID" value="XM_060583513.1"/>
</dbReference>
<dbReference type="Pfam" id="PF00172">
    <property type="entry name" value="Zn_clus"/>
    <property type="match status" value="1"/>
</dbReference>
<dbReference type="GO" id="GO:0008270">
    <property type="term" value="F:zinc ion binding"/>
    <property type="evidence" value="ECO:0007669"/>
    <property type="project" value="InterPro"/>
</dbReference>
<dbReference type="CDD" id="cd12148">
    <property type="entry name" value="fungal_TF_MHR"/>
    <property type="match status" value="1"/>
</dbReference>
<sequence>MDGNNFCLPCFERGVLCQSHPKIGPNGPTPPRSAAASTTGDTETPSSPATSRDIRRRPDLSCRQCQKCKLRCDQKQPCGGCVRAGVRCRSAPSAPPQISKRDRLKVLQSRIGQSTTSFLQYSKGSMYWNIPIQTPAPVDFTPLSLIAEDTFQFSDAIPTTMIQGPSDSAFRGIEPLMRADLDQLYFDRVHSFTPFLHQSSYVRKSKELEKRPPPNDRSASDGIKLSHTCLQYAMWAMASSLSSQFQHLRDNMYREALERLRNLDYLDSPVEKEEGLLKQAQAWILISMYELMQVGFHRAWVSTGRAIRFVQLMRLGSIDAGCDKASRLSEDADLFVKNEEKRRTFWMALCLDTIICLVHDLPRTFTKSEINARLPCSEDAFQSRAPTVSPFLSEAMELQTLATRSPFMEFILSISFSGQIQAHKNRSKARHESAQSWERQIFLDTVLARQISRLQSLPVSHRTGSMTLLVKIISQVASLSLFDVAATTPDTTAEYDHLVVGCEERALAAAREITRLSNILLSDFNLCQIHPFTPAPLYLCREALLRFRSRGMALEDDIKTMDEALGELKTVNGLCQGISKPELPQFGYEDALATPDSIMDLLIEEHSMGDQIMLG</sequence>
<name>A0AAJ0A187_9PEZI</name>
<organism evidence="9 10">
    <name type="scientific">Colletotrichum phormii</name>
    <dbReference type="NCBI Taxonomy" id="359342"/>
    <lineage>
        <taxon>Eukaryota</taxon>
        <taxon>Fungi</taxon>
        <taxon>Dikarya</taxon>
        <taxon>Ascomycota</taxon>
        <taxon>Pezizomycotina</taxon>
        <taxon>Sordariomycetes</taxon>
        <taxon>Hypocreomycetidae</taxon>
        <taxon>Glomerellales</taxon>
        <taxon>Glomerellaceae</taxon>
        <taxon>Colletotrichum</taxon>
        <taxon>Colletotrichum acutatum species complex</taxon>
    </lineage>
</organism>
<reference evidence="9" key="1">
    <citation type="submission" date="2021-06" db="EMBL/GenBank/DDBJ databases">
        <title>Comparative genomics, transcriptomics and evolutionary studies reveal genomic signatures of adaptation to plant cell wall in hemibiotrophic fungi.</title>
        <authorList>
            <consortium name="DOE Joint Genome Institute"/>
            <person name="Baroncelli R."/>
            <person name="Diaz J.F."/>
            <person name="Benocci T."/>
            <person name="Peng M."/>
            <person name="Battaglia E."/>
            <person name="Haridas S."/>
            <person name="Andreopoulos W."/>
            <person name="Labutti K."/>
            <person name="Pangilinan J."/>
            <person name="Floch G.L."/>
            <person name="Makela M.R."/>
            <person name="Henrissat B."/>
            <person name="Grigoriev I.V."/>
            <person name="Crouch J.A."/>
            <person name="De Vries R.P."/>
            <person name="Sukno S.A."/>
            <person name="Thon M.R."/>
        </authorList>
    </citation>
    <scope>NUCLEOTIDE SEQUENCE</scope>
    <source>
        <strain evidence="9">CBS 102054</strain>
    </source>
</reference>